<evidence type="ECO:0000313" key="2">
    <source>
        <dbReference type="Proteomes" id="UP000515312"/>
    </source>
</evidence>
<dbReference type="Proteomes" id="UP000515312">
    <property type="component" value="Chromosome"/>
</dbReference>
<organism evidence="1 2">
    <name type="scientific">Alloacidobacterium dinghuense</name>
    <dbReference type="NCBI Taxonomy" id="2763107"/>
    <lineage>
        <taxon>Bacteria</taxon>
        <taxon>Pseudomonadati</taxon>
        <taxon>Acidobacteriota</taxon>
        <taxon>Terriglobia</taxon>
        <taxon>Terriglobales</taxon>
        <taxon>Acidobacteriaceae</taxon>
        <taxon>Alloacidobacterium</taxon>
    </lineage>
</organism>
<reference evidence="1 2" key="1">
    <citation type="submission" date="2020-08" db="EMBL/GenBank/DDBJ databases">
        <title>Edaphobacter telluris sp. nov. and Acidobacterium dinghuensis sp. nov., two acidobacteria isolated from forest soil.</title>
        <authorList>
            <person name="Fu J."/>
            <person name="Qiu L."/>
        </authorList>
    </citation>
    <scope>NUCLEOTIDE SEQUENCE [LARGE SCALE GENOMIC DNA]</scope>
    <source>
        <strain evidence="1">4Y35</strain>
    </source>
</reference>
<evidence type="ECO:0000313" key="1">
    <source>
        <dbReference type="EMBL" id="QNI33846.1"/>
    </source>
</evidence>
<dbReference type="AlphaFoldDB" id="A0A7G8BMS6"/>
<accession>A0A7G8BMS6</accession>
<sequence>MKIRIATIIPILVMTVVPVLWCQDQGGGGGAKERVAQLKQSLAANRQALTKYEWTQTTQVNLKGQTTKDDTYTCRYGPDGQVQKTLLGPSPIQQKQIPTSGIKGKIAQKKVAEMQDYTSRLKSLISHYAPPNPEMIQNAVRAGNVSVNPQGGVVSLIFTNFYKSGDKVTFGFNPAAKKLVSYDVNTWLDDPQNDIVTMTNQFASLPNGVTYLNTTVLNAQAKQIQVTTTNDNYTLISQ</sequence>
<keyword evidence="2" id="KW-1185">Reference proteome</keyword>
<gene>
    <name evidence="1" type="ORF">H7849_08020</name>
</gene>
<protein>
    <submittedName>
        <fullName evidence="1">Uncharacterized protein</fullName>
    </submittedName>
</protein>
<name>A0A7G8BMS6_9BACT</name>
<dbReference type="RefSeq" id="WP_186745538.1">
    <property type="nucleotide sequence ID" value="NZ_CP060394.1"/>
</dbReference>
<dbReference type="EMBL" id="CP060394">
    <property type="protein sequence ID" value="QNI33846.1"/>
    <property type="molecule type" value="Genomic_DNA"/>
</dbReference>
<dbReference type="KEGG" id="adin:H7849_08020"/>
<proteinExistence type="predicted"/>